<evidence type="ECO:0000313" key="3">
    <source>
        <dbReference type="WBParaSite" id="ACRNAN_Path_210.g754.t1"/>
    </source>
</evidence>
<sequence length="108" mass="12100">MERYVVGPHRYTGENNPSYVKAESVDIERSFRPSPEPFYKSPIYVTPPPPPDSNGGGRSWGWIICGGLFCMLIFFIFAVVLAFFVFNRGIDGPGIYRTSRVIEGFSIG</sequence>
<accession>A0A914C3Q0</accession>
<feature type="transmembrane region" description="Helical" evidence="1">
    <location>
        <begin position="60"/>
        <end position="86"/>
    </location>
</feature>
<organism evidence="2 3">
    <name type="scientific">Acrobeloides nanus</name>
    <dbReference type="NCBI Taxonomy" id="290746"/>
    <lineage>
        <taxon>Eukaryota</taxon>
        <taxon>Metazoa</taxon>
        <taxon>Ecdysozoa</taxon>
        <taxon>Nematoda</taxon>
        <taxon>Chromadorea</taxon>
        <taxon>Rhabditida</taxon>
        <taxon>Tylenchina</taxon>
        <taxon>Cephalobomorpha</taxon>
        <taxon>Cephaloboidea</taxon>
        <taxon>Cephalobidae</taxon>
        <taxon>Acrobeloides</taxon>
    </lineage>
</organism>
<dbReference type="AlphaFoldDB" id="A0A914C3Q0"/>
<reference evidence="3" key="1">
    <citation type="submission" date="2022-11" db="UniProtKB">
        <authorList>
            <consortium name="WormBaseParasite"/>
        </authorList>
    </citation>
    <scope>IDENTIFICATION</scope>
</reference>
<evidence type="ECO:0000313" key="2">
    <source>
        <dbReference type="Proteomes" id="UP000887540"/>
    </source>
</evidence>
<dbReference type="WBParaSite" id="ACRNAN_Path_210.g754.t1">
    <property type="protein sequence ID" value="ACRNAN_Path_210.g754.t1"/>
    <property type="gene ID" value="ACRNAN_Path_210.g754"/>
</dbReference>
<evidence type="ECO:0000256" key="1">
    <source>
        <dbReference type="SAM" id="Phobius"/>
    </source>
</evidence>
<keyword evidence="1" id="KW-0472">Membrane</keyword>
<protein>
    <submittedName>
        <fullName evidence="3">Uncharacterized protein</fullName>
    </submittedName>
</protein>
<keyword evidence="1" id="KW-1133">Transmembrane helix</keyword>
<dbReference type="Proteomes" id="UP000887540">
    <property type="component" value="Unplaced"/>
</dbReference>
<name>A0A914C3Q0_9BILA</name>
<proteinExistence type="predicted"/>
<keyword evidence="2" id="KW-1185">Reference proteome</keyword>
<keyword evidence="1" id="KW-0812">Transmembrane</keyword>